<gene>
    <name evidence="3" type="ORF">Ahy_A05g024619</name>
</gene>
<accession>A0A445D6W7</accession>
<keyword evidence="4" id="KW-1185">Reference proteome</keyword>
<keyword evidence="1" id="KW-0472">Membrane</keyword>
<dbReference type="PANTHER" id="PTHR12203:SF80">
    <property type="entry name" value="GLYCOSYLTRANSFERASE"/>
    <property type="match status" value="1"/>
</dbReference>
<protein>
    <recommendedName>
        <fullName evidence="2">Glycosyl transferase CAP10 domain-containing protein</fullName>
    </recommendedName>
</protein>
<dbReference type="InterPro" id="IPR051091">
    <property type="entry name" value="O-Glucosyltr/Glycosyltrsf_90"/>
</dbReference>
<dbReference type="PANTHER" id="PTHR12203">
    <property type="entry name" value="KDEL LYS-ASP-GLU-LEU CONTAINING - RELATED"/>
    <property type="match status" value="1"/>
</dbReference>
<dbReference type="STRING" id="3818.A0A445D6W7"/>
<keyword evidence="1" id="KW-1133">Transmembrane helix</keyword>
<dbReference type="EMBL" id="SDMP01000005">
    <property type="protein sequence ID" value="RYR58734.1"/>
    <property type="molecule type" value="Genomic_DNA"/>
</dbReference>
<feature type="domain" description="Glycosyl transferase CAP10" evidence="2">
    <location>
        <begin position="201"/>
        <end position="499"/>
    </location>
</feature>
<name>A0A445D6W7_ARAHY</name>
<keyword evidence="1" id="KW-0812">Transmembrane</keyword>
<evidence type="ECO:0000256" key="1">
    <source>
        <dbReference type="SAM" id="Phobius"/>
    </source>
</evidence>
<organism evidence="3 4">
    <name type="scientific">Arachis hypogaea</name>
    <name type="common">Peanut</name>
    <dbReference type="NCBI Taxonomy" id="3818"/>
    <lineage>
        <taxon>Eukaryota</taxon>
        <taxon>Viridiplantae</taxon>
        <taxon>Streptophyta</taxon>
        <taxon>Embryophyta</taxon>
        <taxon>Tracheophyta</taxon>
        <taxon>Spermatophyta</taxon>
        <taxon>Magnoliopsida</taxon>
        <taxon>eudicotyledons</taxon>
        <taxon>Gunneridae</taxon>
        <taxon>Pentapetalae</taxon>
        <taxon>rosids</taxon>
        <taxon>fabids</taxon>
        <taxon>Fabales</taxon>
        <taxon>Fabaceae</taxon>
        <taxon>Papilionoideae</taxon>
        <taxon>50 kb inversion clade</taxon>
        <taxon>dalbergioids sensu lato</taxon>
        <taxon>Dalbergieae</taxon>
        <taxon>Pterocarpus clade</taxon>
        <taxon>Arachis</taxon>
    </lineage>
</organism>
<sequence length="593" mass="69688">MQRFTAQRHKRQLGGPITTATASTVWRPLLNKGPAYTSLLLLLLLILLTALFVSSFWSTASTGEPATVVANQNEIVVQSKMREKKTKKRWLRLNCSGTTENNHTCWRRRVEEEEEEEEGEGVEENSTVCPEYLRWIHEDLGPWKKKKIRKEMVEAANATAHFRIVVKKGRAYVLRYKKSIQTRDVFTIWGILQLMRRYPSMVPDLDLMFDCDDRPVIRARDYRRPNSIGPPPLFRYCGDRWTHDIVFPDWSFWGWYAFASSVLSFLRSRLCLNHLILLYSYLLAVLVFSFVQKRVTKAEINIRPWEQLLKEIKIGNEMIKWIDREPYAYWKGNPFVAEIRQDLLKCNVSDTQDWNARLFVQDWIKESQQGFNQSNLASQCTHRYFLPFDHHLKILFPTNHHVSEKNILACDSVTLMVKPRFYDFFIRSLQPTQHYWPIRDDDKCKSIKFAVHWGNNHKQKAQDIGKAASKFIQEELKMEYVYDYMFHLLNEYSKLLNYEPEVPEGAVEVCAEAMACTRSGLEKQFMIESMMNEPSTKAPCTLPPPFEPTSLRVFYGTKLNLIKRVERWEDNYWNNSTQTQQGNTITSQVIKSQ</sequence>
<dbReference type="InterPro" id="IPR006598">
    <property type="entry name" value="CAP10"/>
</dbReference>
<feature type="transmembrane region" description="Helical" evidence="1">
    <location>
        <begin position="270"/>
        <end position="291"/>
    </location>
</feature>
<evidence type="ECO:0000259" key="2">
    <source>
        <dbReference type="SMART" id="SM00672"/>
    </source>
</evidence>
<dbReference type="SMART" id="SM00672">
    <property type="entry name" value="CAP10"/>
    <property type="match status" value="1"/>
</dbReference>
<dbReference type="Pfam" id="PF05686">
    <property type="entry name" value="Glyco_transf_90"/>
    <property type="match status" value="2"/>
</dbReference>
<dbReference type="AlphaFoldDB" id="A0A445D6W7"/>
<feature type="transmembrane region" description="Helical" evidence="1">
    <location>
        <begin position="35"/>
        <end position="57"/>
    </location>
</feature>
<evidence type="ECO:0000313" key="4">
    <source>
        <dbReference type="Proteomes" id="UP000289738"/>
    </source>
</evidence>
<proteinExistence type="predicted"/>
<evidence type="ECO:0000313" key="3">
    <source>
        <dbReference type="EMBL" id="RYR58734.1"/>
    </source>
</evidence>
<reference evidence="3 4" key="1">
    <citation type="submission" date="2019-01" db="EMBL/GenBank/DDBJ databases">
        <title>Sequencing of cultivated peanut Arachis hypogaea provides insights into genome evolution and oil improvement.</title>
        <authorList>
            <person name="Chen X."/>
        </authorList>
    </citation>
    <scope>NUCLEOTIDE SEQUENCE [LARGE SCALE GENOMIC DNA]</scope>
    <source>
        <strain evidence="4">cv. Fuhuasheng</strain>
        <tissue evidence="3">Leaves</tissue>
    </source>
</reference>
<comment type="caution">
    <text evidence="3">The sequence shown here is derived from an EMBL/GenBank/DDBJ whole genome shotgun (WGS) entry which is preliminary data.</text>
</comment>
<dbReference type="Proteomes" id="UP000289738">
    <property type="component" value="Chromosome A05"/>
</dbReference>